<dbReference type="Proteomes" id="UP001172386">
    <property type="component" value="Unassembled WGS sequence"/>
</dbReference>
<accession>A0ACC2ZXK1</accession>
<protein>
    <submittedName>
        <fullName evidence="1">Uncharacterized protein</fullName>
    </submittedName>
</protein>
<evidence type="ECO:0000313" key="1">
    <source>
        <dbReference type="EMBL" id="KAJ9652446.1"/>
    </source>
</evidence>
<evidence type="ECO:0000313" key="2">
    <source>
        <dbReference type="Proteomes" id="UP001172386"/>
    </source>
</evidence>
<dbReference type="EMBL" id="JAPDRQ010000199">
    <property type="protein sequence ID" value="KAJ9652446.1"/>
    <property type="molecule type" value="Genomic_DNA"/>
</dbReference>
<keyword evidence="2" id="KW-1185">Reference proteome</keyword>
<reference evidence="1" key="1">
    <citation type="submission" date="2022-10" db="EMBL/GenBank/DDBJ databases">
        <title>Culturing micro-colonial fungi from biological soil crusts in the Mojave desert and describing Neophaeococcomyces mojavensis, and introducing the new genera and species Taxawa tesnikishii.</title>
        <authorList>
            <person name="Kurbessoian T."/>
            <person name="Stajich J.E."/>
        </authorList>
    </citation>
    <scope>NUCLEOTIDE SEQUENCE</scope>
    <source>
        <strain evidence="1">JES_112</strain>
    </source>
</reference>
<organism evidence="1 2">
    <name type="scientific">Neophaeococcomyces mojaviensis</name>
    <dbReference type="NCBI Taxonomy" id="3383035"/>
    <lineage>
        <taxon>Eukaryota</taxon>
        <taxon>Fungi</taxon>
        <taxon>Dikarya</taxon>
        <taxon>Ascomycota</taxon>
        <taxon>Pezizomycotina</taxon>
        <taxon>Eurotiomycetes</taxon>
        <taxon>Chaetothyriomycetidae</taxon>
        <taxon>Chaetothyriales</taxon>
        <taxon>Chaetothyriales incertae sedis</taxon>
        <taxon>Neophaeococcomyces</taxon>
    </lineage>
</organism>
<proteinExistence type="predicted"/>
<comment type="caution">
    <text evidence="1">The sequence shown here is derived from an EMBL/GenBank/DDBJ whole genome shotgun (WGS) entry which is preliminary data.</text>
</comment>
<sequence>MLNSFYQRSFIGFNDIYMDQDGSSGYGYDLVRFALPKIQPYPMPRASATKPKAQHDHYGPRQMWTWNFAASSSGTKYSLLTNKRMFSTTLSFSYDSIQASRNGWVFASASEGIDVLDPESGMMLGKIRLGGGKKSTVALAFREHELRLVATQQATISPQLSYLGRADYLGSHLPINEEDASRYQSCLPDQAALKFDAVKREVALDDLMPRSTRESLISSFLKKCLPWMPLIDAESIKSLFDMNRRPTLIMLAVLVAGCKVSLAPRAAELGQYFYDWAKFTFYTGEEQNPVNSIIATVFLQWWNQAGPEHVSIDNSSFWLRVGVAVGHQIGLHKQPDMRHPEARLRRKLWWTLMSRDNQIATSHGRPRAIHLSDCNIRPLSLEDFTVPAEDGLLFINFVQITQILGDLTQAYLKGGLQHRLRLDIEDRLSKWLRDLPSAFHLCERSTRKPTPYSFRSRQLHVPFFVALIILFREESPASSPSAVLILSASFISGIFEEYLDWGDIAFVSPPSIFYLLVATLVQVSSHRFSSLSTNREKETKVSDSAIQELKKRFPTAFGADRVIQSMRRMQDQSHNDLQPSRISCSRETMSLFEYFGPELCAQWNSVMKPSSEQNGDASHGIGEPAGALLESSLQVTHSAHGVGFPLPAQEMLVHSSDGLQLHDLPFDMNMGNSSLEPDMVGQWWWSDLFADCH</sequence>
<gene>
    <name evidence="1" type="ORF">H2198_008316</name>
</gene>
<name>A0ACC2ZXK1_9EURO</name>